<feature type="domain" description="Peptidase C45 hydrolase" evidence="2">
    <location>
        <begin position="45"/>
        <end position="167"/>
    </location>
</feature>
<name>A0A3D3RE58_9PLAN</name>
<evidence type="ECO:0000313" key="4">
    <source>
        <dbReference type="Proteomes" id="UP000263642"/>
    </source>
</evidence>
<evidence type="ECO:0000313" key="3">
    <source>
        <dbReference type="EMBL" id="HCO27119.1"/>
    </source>
</evidence>
<reference evidence="3 4" key="1">
    <citation type="journal article" date="2018" name="Nat. Biotechnol.">
        <title>A standardized bacterial taxonomy based on genome phylogeny substantially revises the tree of life.</title>
        <authorList>
            <person name="Parks D.H."/>
            <person name="Chuvochina M."/>
            <person name="Waite D.W."/>
            <person name="Rinke C."/>
            <person name="Skarshewski A."/>
            <person name="Chaumeil P.A."/>
            <person name="Hugenholtz P."/>
        </authorList>
    </citation>
    <scope>NUCLEOTIDE SEQUENCE [LARGE SCALE GENOMIC DNA]</scope>
    <source>
        <strain evidence="3">UBA9375</strain>
    </source>
</reference>
<feature type="signal peptide" evidence="1">
    <location>
        <begin position="1"/>
        <end position="28"/>
    </location>
</feature>
<organism evidence="3 4">
    <name type="scientific">Gimesia maris</name>
    <dbReference type="NCBI Taxonomy" id="122"/>
    <lineage>
        <taxon>Bacteria</taxon>
        <taxon>Pseudomonadati</taxon>
        <taxon>Planctomycetota</taxon>
        <taxon>Planctomycetia</taxon>
        <taxon>Planctomycetales</taxon>
        <taxon>Planctomycetaceae</taxon>
        <taxon>Gimesia</taxon>
    </lineage>
</organism>
<proteinExistence type="predicted"/>
<dbReference type="EMBL" id="DQAY01000190">
    <property type="protein sequence ID" value="HCO27119.1"/>
    <property type="molecule type" value="Genomic_DNA"/>
</dbReference>
<dbReference type="AlphaFoldDB" id="A0A3D3RE58"/>
<accession>A0A3D3RE58</accession>
<dbReference type="Pfam" id="PF03417">
    <property type="entry name" value="AAT"/>
    <property type="match status" value="1"/>
</dbReference>
<evidence type="ECO:0000259" key="2">
    <source>
        <dbReference type="Pfam" id="PF03417"/>
    </source>
</evidence>
<dbReference type="InterPro" id="IPR005079">
    <property type="entry name" value="Peptidase_C45_hydrolase"/>
</dbReference>
<evidence type="ECO:0000256" key="1">
    <source>
        <dbReference type="SAM" id="SignalP"/>
    </source>
</evidence>
<dbReference type="Proteomes" id="UP000263642">
    <property type="component" value="Unassembled WGS sequence"/>
</dbReference>
<sequence>MPVNDTRLLRLCTLLLTIIASIDSPADACTTAVISGKATVDGRPLLWKNRDAPARHNEVALLTEGPLRAVAVVNAGSRKSAWMGMNEAGFCIENSLSTDLRQPGKKTGPANGLLIKRALLTCHTVADFKRLLEETNQSGRRTVANFGVIDAQGGAALFETGPTSFTMFDANDPAVAPHGYIVRSNFATTARDLPASPTPEQLNDIYSAERFSQACSRLELQKSKGITVEYAIRHLTRDLSQATGTPHPGTVNGTRKPLPATIATKNTISRTTTVSAAVFHGVKPGEDPRLATMWTILGDPSFSLAVPSWVDVQTIAEPLTDENGAALGEIAITLRNWNKTDDGKGINTECLPGIWSDLWSVEDKILSLTSKFQMARKEHGYSAGAITRFHQKMANLAMNAMQQELREMKQAAITLPTPPPPAFAPVKKTIVIP</sequence>
<feature type="chain" id="PRO_5017689998" evidence="1">
    <location>
        <begin position="29"/>
        <end position="433"/>
    </location>
</feature>
<keyword evidence="1" id="KW-0732">Signal</keyword>
<dbReference type="Gene3D" id="3.60.60.10">
    <property type="entry name" value="Penicillin V Acylase, Chain A"/>
    <property type="match status" value="1"/>
</dbReference>
<gene>
    <name evidence="3" type="ORF">DIT97_30455</name>
</gene>
<comment type="caution">
    <text evidence="3">The sequence shown here is derived from an EMBL/GenBank/DDBJ whole genome shotgun (WGS) entry which is preliminary data.</text>
</comment>
<protein>
    <submittedName>
        <fullName evidence="3">Peptidase C45</fullName>
    </submittedName>
</protein>